<name>A0A3A8KTD8_9BACT</name>
<dbReference type="Proteomes" id="UP000268313">
    <property type="component" value="Unassembled WGS sequence"/>
</dbReference>
<gene>
    <name evidence="2" type="ORF">D7X32_01605</name>
</gene>
<organism evidence="2 3">
    <name type="scientific">Corallococcus carmarthensis</name>
    <dbReference type="NCBI Taxonomy" id="2316728"/>
    <lineage>
        <taxon>Bacteria</taxon>
        <taxon>Pseudomonadati</taxon>
        <taxon>Myxococcota</taxon>
        <taxon>Myxococcia</taxon>
        <taxon>Myxococcales</taxon>
        <taxon>Cystobacterineae</taxon>
        <taxon>Myxococcaceae</taxon>
        <taxon>Corallococcus</taxon>
    </lineage>
</organism>
<keyword evidence="1" id="KW-0472">Membrane</keyword>
<keyword evidence="3" id="KW-1185">Reference proteome</keyword>
<keyword evidence="1" id="KW-0812">Transmembrane</keyword>
<sequence>MWKFFLLIVMSWLFGLGGSTGLVVLLIFFLGNAYSIRYRGHYGKLTKDESRSLRLKTDVDTHGMRGQWDVVPWWGTSKHVIRKWTWDQIALDTRLHKVMEKASGSLTRASEGLADWIDKKLPGKGINPYQGTLAVIDANHSKSHTPKTALALLNKASLGYKTWTNQAICTLGGTFIICADAYKGEVKLRLKEKEKPEPRMKSGTVAETSRLTWKMGQLVLSPGAPAVTNFLKALFARINPWDKHAVIKYQGDAYYAPTTMFGASATIMKVMNLCEALDLSSEDKEFVGYCVAMHWLDKYLNDSSWFLGGMLTPDRHSLIEALQGMYAHIEDNPTKAAEVLAKMYEEADEARQ</sequence>
<reference evidence="3" key="1">
    <citation type="submission" date="2018-09" db="EMBL/GenBank/DDBJ databases">
        <authorList>
            <person name="Livingstone P.G."/>
            <person name="Whitworth D.E."/>
        </authorList>
    </citation>
    <scope>NUCLEOTIDE SEQUENCE [LARGE SCALE GENOMIC DNA]</scope>
    <source>
        <strain evidence="3">CA043D</strain>
    </source>
</reference>
<evidence type="ECO:0000313" key="3">
    <source>
        <dbReference type="Proteomes" id="UP000268313"/>
    </source>
</evidence>
<evidence type="ECO:0000313" key="2">
    <source>
        <dbReference type="EMBL" id="RKH07485.1"/>
    </source>
</evidence>
<dbReference type="EMBL" id="RAWE01000003">
    <property type="protein sequence ID" value="RKH07485.1"/>
    <property type="molecule type" value="Genomic_DNA"/>
</dbReference>
<dbReference type="OrthoDB" id="5501998at2"/>
<keyword evidence="1" id="KW-1133">Transmembrane helix</keyword>
<proteinExistence type="predicted"/>
<dbReference type="AlphaFoldDB" id="A0A3A8KTD8"/>
<comment type="caution">
    <text evidence="2">The sequence shown here is derived from an EMBL/GenBank/DDBJ whole genome shotgun (WGS) entry which is preliminary data.</text>
</comment>
<protein>
    <submittedName>
        <fullName evidence="2">Uncharacterized protein</fullName>
    </submittedName>
</protein>
<feature type="transmembrane region" description="Helical" evidence="1">
    <location>
        <begin position="6"/>
        <end position="30"/>
    </location>
</feature>
<evidence type="ECO:0000256" key="1">
    <source>
        <dbReference type="SAM" id="Phobius"/>
    </source>
</evidence>
<accession>A0A3A8KTD8</accession>
<dbReference type="RefSeq" id="WP_120600710.1">
    <property type="nucleotide sequence ID" value="NZ_JABFJX010000005.1"/>
</dbReference>